<comment type="caution">
    <text evidence="2">The sequence shown here is derived from an EMBL/GenBank/DDBJ whole genome shotgun (WGS) entry which is preliminary data.</text>
</comment>
<proteinExistence type="predicted"/>
<dbReference type="PANTHER" id="PTHR37694:SF1">
    <property type="entry name" value="SLR8022 PROTEIN"/>
    <property type="match status" value="1"/>
</dbReference>
<dbReference type="AlphaFoldDB" id="A0A930EHV8"/>
<feature type="domain" description="Cupin type-2" evidence="1">
    <location>
        <begin position="44"/>
        <end position="107"/>
    </location>
</feature>
<dbReference type="SUPFAM" id="SSF51182">
    <property type="entry name" value="RmlC-like cupins"/>
    <property type="match status" value="1"/>
</dbReference>
<dbReference type="InterPro" id="IPR014710">
    <property type="entry name" value="RmlC-like_jellyroll"/>
</dbReference>
<dbReference type="Proteomes" id="UP000722050">
    <property type="component" value="Unassembled WGS sequence"/>
</dbReference>
<evidence type="ECO:0000313" key="3">
    <source>
        <dbReference type="Proteomes" id="UP000722050"/>
    </source>
</evidence>
<organism evidence="2 3">
    <name type="scientific">Mogibacterium diversum</name>
    <dbReference type="NCBI Taxonomy" id="114527"/>
    <lineage>
        <taxon>Bacteria</taxon>
        <taxon>Bacillati</taxon>
        <taxon>Bacillota</taxon>
        <taxon>Clostridia</taxon>
        <taxon>Peptostreptococcales</taxon>
        <taxon>Anaerovoracaceae</taxon>
        <taxon>Mogibacterium</taxon>
    </lineage>
</organism>
<evidence type="ECO:0000313" key="2">
    <source>
        <dbReference type="EMBL" id="MBF1351931.1"/>
    </source>
</evidence>
<accession>A0A930EHV8</accession>
<sequence>MKEPMKNISKSEVVTLKNEVNYQDGQVVSKTLAQNDAVSVTLFAFDKDEEISTHESGGDAFVTCLDGVGRLTIDGIPYELHEGESIVMPAGHPHAVYGQERFKMLLVVVF</sequence>
<dbReference type="Gene3D" id="2.60.120.10">
    <property type="entry name" value="Jelly Rolls"/>
    <property type="match status" value="1"/>
</dbReference>
<gene>
    <name evidence="2" type="ORF">HXM71_02265</name>
</gene>
<evidence type="ECO:0000259" key="1">
    <source>
        <dbReference type="Pfam" id="PF07883"/>
    </source>
</evidence>
<protein>
    <submittedName>
        <fullName evidence="2">Cupin domain-containing protein</fullName>
    </submittedName>
</protein>
<dbReference type="PANTHER" id="PTHR37694">
    <property type="entry name" value="SLR8022 PROTEIN"/>
    <property type="match status" value="1"/>
</dbReference>
<dbReference type="CDD" id="cd02230">
    <property type="entry name" value="cupin_HP0902-like"/>
    <property type="match status" value="1"/>
</dbReference>
<dbReference type="InterPro" id="IPR013096">
    <property type="entry name" value="Cupin_2"/>
</dbReference>
<name>A0A930EHV8_9FIRM</name>
<reference evidence="2" key="1">
    <citation type="submission" date="2020-04" db="EMBL/GenBank/DDBJ databases">
        <title>Deep metagenomics examines the oral microbiome during advanced dental caries in children, revealing novel taxa and co-occurrences with host molecules.</title>
        <authorList>
            <person name="Baker J.L."/>
            <person name="Morton J.T."/>
            <person name="Dinis M."/>
            <person name="Alvarez R."/>
            <person name="Tran N.C."/>
            <person name="Knight R."/>
            <person name="Edlund A."/>
        </authorList>
    </citation>
    <scope>NUCLEOTIDE SEQUENCE</scope>
    <source>
        <strain evidence="2">JCVI_24_bin.8</strain>
    </source>
</reference>
<dbReference type="Pfam" id="PF07883">
    <property type="entry name" value="Cupin_2"/>
    <property type="match status" value="1"/>
</dbReference>
<dbReference type="InterPro" id="IPR011051">
    <property type="entry name" value="RmlC_Cupin_sf"/>
</dbReference>
<dbReference type="EMBL" id="JABZQH010000049">
    <property type="protein sequence ID" value="MBF1351931.1"/>
    <property type="molecule type" value="Genomic_DNA"/>
</dbReference>